<evidence type="ECO:0000256" key="11">
    <source>
        <dbReference type="ARBA" id="ARBA00022838"/>
    </source>
</evidence>
<accession>D8PZQ2</accession>
<evidence type="ECO:0000256" key="6">
    <source>
        <dbReference type="ARBA" id="ARBA00022454"/>
    </source>
</evidence>
<dbReference type="OrthoDB" id="5566853at2759"/>
<evidence type="ECO:0000313" key="19">
    <source>
        <dbReference type="Proteomes" id="UP000007431"/>
    </source>
</evidence>
<proteinExistence type="inferred from homology"/>
<dbReference type="eggNOG" id="ENOG502SBWQ">
    <property type="taxonomic scope" value="Eukaryota"/>
</dbReference>
<dbReference type="GO" id="GO:0042729">
    <property type="term" value="C:DASH complex"/>
    <property type="evidence" value="ECO:0007669"/>
    <property type="project" value="InterPro"/>
</dbReference>
<comment type="similarity">
    <text evidence="4">Belongs to the DASH complex DAD1 family.</text>
</comment>
<dbReference type="GO" id="GO:0051010">
    <property type="term" value="F:microtubule plus-end binding"/>
    <property type="evidence" value="ECO:0007669"/>
    <property type="project" value="TreeGrafter"/>
</dbReference>
<dbReference type="RefSeq" id="XP_003034384.1">
    <property type="nucleotide sequence ID" value="XM_003034338.1"/>
</dbReference>
<evidence type="ECO:0000256" key="12">
    <source>
        <dbReference type="ARBA" id="ARBA00023212"/>
    </source>
</evidence>
<keyword evidence="6" id="KW-0158">Chromosome</keyword>
<evidence type="ECO:0000313" key="18">
    <source>
        <dbReference type="EMBL" id="EFI99481.1"/>
    </source>
</evidence>
<dbReference type="PANTHER" id="PTHR28025:SF1">
    <property type="entry name" value="DASH COMPLEX SUBUNIT DAD1"/>
    <property type="match status" value="1"/>
</dbReference>
<feature type="region of interest" description="Disordered" evidence="17">
    <location>
        <begin position="71"/>
        <end position="110"/>
    </location>
</feature>
<dbReference type="GO" id="GO:0005876">
    <property type="term" value="C:spindle microtubule"/>
    <property type="evidence" value="ECO:0007669"/>
    <property type="project" value="TreeGrafter"/>
</dbReference>
<dbReference type="EMBL" id="GL377304">
    <property type="protein sequence ID" value="EFI99481.1"/>
    <property type="molecule type" value="Genomic_DNA"/>
</dbReference>
<keyword evidence="13" id="KW-0539">Nucleus</keyword>
<evidence type="ECO:0000256" key="13">
    <source>
        <dbReference type="ARBA" id="ARBA00023242"/>
    </source>
</evidence>
<dbReference type="PANTHER" id="PTHR28025">
    <property type="entry name" value="DASH COMPLEX SUBUNIT DAD1"/>
    <property type="match status" value="1"/>
</dbReference>
<sequence>MSVSRPDDDQSFFTRERERLSREIAISLESLLSSTNGLNRHLEEALGMTKEYDTVAALWGAFHEMMRGPNAGDVTATSEDAPVAGIPGTGGHHVAVTTPAAKEKKREEEE</sequence>
<evidence type="ECO:0000256" key="15">
    <source>
        <dbReference type="ARBA" id="ARBA00023328"/>
    </source>
</evidence>
<keyword evidence="10" id="KW-0498">Mitosis</keyword>
<keyword evidence="15" id="KW-0137">Centromere</keyword>
<protein>
    <recommendedName>
        <fullName evidence="5">DASH complex subunit DAD1</fullName>
    </recommendedName>
    <alternativeName>
        <fullName evidence="16">Outer kinetochore protein DAD1</fullName>
    </alternativeName>
</protein>
<dbReference type="VEuPathDB" id="FungiDB:SCHCODRAFT_02493342"/>
<dbReference type="KEGG" id="scm:SCHCO_02493342"/>
<name>D8PZQ2_SCHCM</name>
<evidence type="ECO:0000256" key="14">
    <source>
        <dbReference type="ARBA" id="ARBA00023306"/>
    </source>
</evidence>
<keyword evidence="8" id="KW-0132">Cell division</keyword>
<dbReference type="InterPro" id="IPR013958">
    <property type="entry name" value="DASH_Dad1"/>
</dbReference>
<evidence type="ECO:0000256" key="1">
    <source>
        <dbReference type="ARBA" id="ARBA00004123"/>
    </source>
</evidence>
<evidence type="ECO:0000256" key="7">
    <source>
        <dbReference type="ARBA" id="ARBA00022490"/>
    </source>
</evidence>
<gene>
    <name evidence="18" type="ORF">SCHCODRAFT_66623</name>
</gene>
<evidence type="ECO:0000256" key="10">
    <source>
        <dbReference type="ARBA" id="ARBA00022776"/>
    </source>
</evidence>
<dbReference type="OMA" id="MTREYET"/>
<dbReference type="GO" id="GO:0051301">
    <property type="term" value="P:cell division"/>
    <property type="evidence" value="ECO:0007669"/>
    <property type="project" value="UniProtKB-KW"/>
</dbReference>
<dbReference type="GO" id="GO:0072686">
    <property type="term" value="C:mitotic spindle"/>
    <property type="evidence" value="ECO:0007669"/>
    <property type="project" value="InterPro"/>
</dbReference>
<keyword evidence="9" id="KW-0493">Microtubule</keyword>
<evidence type="ECO:0000256" key="9">
    <source>
        <dbReference type="ARBA" id="ARBA00022701"/>
    </source>
</evidence>
<evidence type="ECO:0000256" key="16">
    <source>
        <dbReference type="ARBA" id="ARBA00030566"/>
    </source>
</evidence>
<dbReference type="AlphaFoldDB" id="D8PZQ2"/>
<keyword evidence="12" id="KW-0206">Cytoskeleton</keyword>
<evidence type="ECO:0000256" key="4">
    <source>
        <dbReference type="ARBA" id="ARBA00010146"/>
    </source>
</evidence>
<dbReference type="GeneID" id="9585431"/>
<dbReference type="GO" id="GO:0044732">
    <property type="term" value="C:mitotic spindle pole body"/>
    <property type="evidence" value="ECO:0007669"/>
    <property type="project" value="TreeGrafter"/>
</dbReference>
<keyword evidence="11" id="KW-0995">Kinetochore</keyword>
<evidence type="ECO:0000256" key="8">
    <source>
        <dbReference type="ARBA" id="ARBA00022618"/>
    </source>
</evidence>
<evidence type="ECO:0000256" key="5">
    <source>
        <dbReference type="ARBA" id="ARBA00020261"/>
    </source>
</evidence>
<evidence type="ECO:0000256" key="2">
    <source>
        <dbReference type="ARBA" id="ARBA00004186"/>
    </source>
</evidence>
<comment type="subcellular location">
    <subcellularLocation>
        <location evidence="3">Chromosome</location>
        <location evidence="3">Centromere</location>
        <location evidence="3">Kinetochore</location>
    </subcellularLocation>
    <subcellularLocation>
        <location evidence="2">Cytoplasm</location>
        <location evidence="2">Cytoskeleton</location>
        <location evidence="2">Spindle</location>
    </subcellularLocation>
    <subcellularLocation>
        <location evidence="1">Nucleus</location>
    </subcellularLocation>
</comment>
<organism evidence="19">
    <name type="scientific">Schizophyllum commune (strain H4-8 / FGSC 9210)</name>
    <name type="common">Split gill fungus</name>
    <dbReference type="NCBI Taxonomy" id="578458"/>
    <lineage>
        <taxon>Eukaryota</taxon>
        <taxon>Fungi</taxon>
        <taxon>Dikarya</taxon>
        <taxon>Basidiomycota</taxon>
        <taxon>Agaricomycotina</taxon>
        <taxon>Agaricomycetes</taxon>
        <taxon>Agaricomycetidae</taxon>
        <taxon>Agaricales</taxon>
        <taxon>Schizophyllaceae</taxon>
        <taxon>Schizophyllum</taxon>
    </lineage>
</organism>
<reference evidence="18 19" key="1">
    <citation type="journal article" date="2010" name="Nat. Biotechnol.">
        <title>Genome sequence of the model mushroom Schizophyllum commune.</title>
        <authorList>
            <person name="Ohm R.A."/>
            <person name="de Jong J.F."/>
            <person name="Lugones L.G."/>
            <person name="Aerts A."/>
            <person name="Kothe E."/>
            <person name="Stajich J.E."/>
            <person name="de Vries R.P."/>
            <person name="Record E."/>
            <person name="Levasseur A."/>
            <person name="Baker S.E."/>
            <person name="Bartholomew K.A."/>
            <person name="Coutinho P.M."/>
            <person name="Erdmann S."/>
            <person name="Fowler T.J."/>
            <person name="Gathman A.C."/>
            <person name="Lombard V."/>
            <person name="Henrissat B."/>
            <person name="Knabe N."/>
            <person name="Kuees U."/>
            <person name="Lilly W.W."/>
            <person name="Lindquist E."/>
            <person name="Lucas S."/>
            <person name="Magnuson J.K."/>
            <person name="Piumi F."/>
            <person name="Raudaskoski M."/>
            <person name="Salamov A."/>
            <person name="Schmutz J."/>
            <person name="Schwarze F.W.M.R."/>
            <person name="vanKuyk P.A."/>
            <person name="Horton J.S."/>
            <person name="Grigoriev I.V."/>
            <person name="Woesten H.A.B."/>
        </authorList>
    </citation>
    <scope>NUCLEOTIDE SEQUENCE [LARGE SCALE GENOMIC DNA]</scope>
    <source>
        <strain evidence="19">H4-8 / FGSC 9210</strain>
    </source>
</reference>
<dbReference type="InParanoid" id="D8PZQ2"/>
<dbReference type="STRING" id="578458.D8PZQ2"/>
<evidence type="ECO:0000256" key="17">
    <source>
        <dbReference type="SAM" id="MobiDB-lite"/>
    </source>
</evidence>
<feature type="compositionally biased region" description="Basic and acidic residues" evidence="17">
    <location>
        <begin position="101"/>
        <end position="110"/>
    </location>
</feature>
<dbReference type="Proteomes" id="UP000007431">
    <property type="component" value="Unassembled WGS sequence"/>
</dbReference>
<dbReference type="Pfam" id="PF08649">
    <property type="entry name" value="DASH_Dad1"/>
    <property type="match status" value="1"/>
</dbReference>
<keyword evidence="14" id="KW-0131">Cell cycle</keyword>
<keyword evidence="7" id="KW-0963">Cytoplasm</keyword>
<dbReference type="HOGENOM" id="CLU_142427_3_2_1"/>
<evidence type="ECO:0000256" key="3">
    <source>
        <dbReference type="ARBA" id="ARBA00004629"/>
    </source>
</evidence>
<keyword evidence="19" id="KW-1185">Reference proteome</keyword>